<protein>
    <recommendedName>
        <fullName evidence="1">SpoVT-AbrB domain-containing protein</fullName>
    </recommendedName>
</protein>
<dbReference type="Gene3D" id="3.30.2310.20">
    <property type="entry name" value="RelE-like"/>
    <property type="match status" value="1"/>
</dbReference>
<organism evidence="2 3">
    <name type="scientific">Desulfosporosinus acididurans</name>
    <dbReference type="NCBI Taxonomy" id="476652"/>
    <lineage>
        <taxon>Bacteria</taxon>
        <taxon>Bacillati</taxon>
        <taxon>Bacillota</taxon>
        <taxon>Clostridia</taxon>
        <taxon>Eubacteriales</taxon>
        <taxon>Desulfitobacteriaceae</taxon>
        <taxon>Desulfosporosinus</taxon>
    </lineage>
</organism>
<dbReference type="Proteomes" id="UP000036356">
    <property type="component" value="Unassembled WGS sequence"/>
</dbReference>
<proteinExistence type="predicted"/>
<dbReference type="AlphaFoldDB" id="A0A0J1IT35"/>
<evidence type="ECO:0000313" key="3">
    <source>
        <dbReference type="Proteomes" id="UP000036356"/>
    </source>
</evidence>
<dbReference type="GO" id="GO:0003677">
    <property type="term" value="F:DNA binding"/>
    <property type="evidence" value="ECO:0007669"/>
    <property type="project" value="InterPro"/>
</dbReference>
<dbReference type="InterPro" id="IPR035093">
    <property type="entry name" value="RelE/ParE_toxin_dom_sf"/>
</dbReference>
<dbReference type="PATRIC" id="fig|476652.3.peg.219"/>
<accession>A0A0J1IT35</accession>
<dbReference type="RefSeq" id="WP_047808176.1">
    <property type="nucleotide sequence ID" value="NZ_LDZY01000001.1"/>
</dbReference>
<dbReference type="SUPFAM" id="SSF143011">
    <property type="entry name" value="RelE-like"/>
    <property type="match status" value="1"/>
</dbReference>
<dbReference type="EMBL" id="LDZY01000001">
    <property type="protein sequence ID" value="KLU67816.1"/>
    <property type="molecule type" value="Genomic_DNA"/>
</dbReference>
<evidence type="ECO:0000259" key="1">
    <source>
        <dbReference type="SMART" id="SM00966"/>
    </source>
</evidence>
<sequence length="220" mass="24823">METYRVKIGAEGEISLPLELRNLFGLAPGDTLDLCVDSEGKVFVRTAERSVEPLSDFFEDLIIGDLHSAGFTGDELKNRLLEQKLKLSTVLDRMAEEGYRAHKNFQSVKWRAIQSIKSLESMKSSPTPYQVVVTTRGIHDLAVLQAAELKEIPAVLSQLEEDPLGFKRLKGPYYETYRVSFRCGHKEYRVVYTIFAPENLVVVLTIGKRKAIFEKLNGIA</sequence>
<evidence type="ECO:0000313" key="2">
    <source>
        <dbReference type="EMBL" id="KLU67816.1"/>
    </source>
</evidence>
<dbReference type="SMART" id="SM00966">
    <property type="entry name" value="SpoVT_AbrB"/>
    <property type="match status" value="1"/>
</dbReference>
<keyword evidence="3" id="KW-1185">Reference proteome</keyword>
<name>A0A0J1IT35_9FIRM</name>
<dbReference type="SUPFAM" id="SSF89447">
    <property type="entry name" value="AbrB/MazE/MraZ-like"/>
    <property type="match status" value="1"/>
</dbReference>
<dbReference type="STRING" id="476652.DEAC_c02220"/>
<dbReference type="InterPro" id="IPR037914">
    <property type="entry name" value="SpoVT-AbrB_sf"/>
</dbReference>
<reference evidence="2 3" key="1">
    <citation type="submission" date="2015-06" db="EMBL/GenBank/DDBJ databases">
        <title>Draft genome of the moderately acidophilic sulfate reducer Candidatus Desulfosporosinus acididurans strain M1.</title>
        <authorList>
            <person name="Poehlein A."/>
            <person name="Petzsch P."/>
            <person name="Johnson B.D."/>
            <person name="Schloemann M."/>
            <person name="Daniel R."/>
            <person name="Muehling M."/>
        </authorList>
    </citation>
    <scope>NUCLEOTIDE SEQUENCE [LARGE SCALE GENOMIC DNA]</scope>
    <source>
        <strain evidence="2 3">M1</strain>
    </source>
</reference>
<dbReference type="NCBIfam" id="TIGR01439">
    <property type="entry name" value="lp_hng_hel_AbrB"/>
    <property type="match status" value="1"/>
</dbReference>
<comment type="caution">
    <text evidence="2">The sequence shown here is derived from an EMBL/GenBank/DDBJ whole genome shotgun (WGS) entry which is preliminary data.</text>
</comment>
<gene>
    <name evidence="2" type="ORF">DEAC_c02220</name>
</gene>
<dbReference type="InterPro" id="IPR007159">
    <property type="entry name" value="SpoVT-AbrB_dom"/>
</dbReference>
<feature type="domain" description="SpoVT-AbrB" evidence="1">
    <location>
        <begin position="6"/>
        <end position="52"/>
    </location>
</feature>